<dbReference type="PROSITE" id="PS51782">
    <property type="entry name" value="LYSM"/>
    <property type="match status" value="2"/>
</dbReference>
<evidence type="ECO:0000313" key="4">
    <source>
        <dbReference type="Proteomes" id="UP000797356"/>
    </source>
</evidence>
<protein>
    <submittedName>
        <fullName evidence="3">Chitin elicitor-binding protein</fullName>
    </submittedName>
</protein>
<proteinExistence type="predicted"/>
<organism evidence="3 4">
    <name type="scientific">Cocos nucifera</name>
    <name type="common">Coconut palm</name>
    <dbReference type="NCBI Taxonomy" id="13894"/>
    <lineage>
        <taxon>Eukaryota</taxon>
        <taxon>Viridiplantae</taxon>
        <taxon>Streptophyta</taxon>
        <taxon>Embryophyta</taxon>
        <taxon>Tracheophyta</taxon>
        <taxon>Spermatophyta</taxon>
        <taxon>Magnoliopsida</taxon>
        <taxon>Liliopsida</taxon>
        <taxon>Arecaceae</taxon>
        <taxon>Arecoideae</taxon>
        <taxon>Cocoseae</taxon>
        <taxon>Attaleinae</taxon>
        <taxon>Cocos</taxon>
    </lineage>
</organism>
<feature type="chain" id="PRO_5035468299" evidence="1">
    <location>
        <begin position="32"/>
        <end position="369"/>
    </location>
</feature>
<feature type="signal peptide" evidence="1">
    <location>
        <begin position="1"/>
        <end position="31"/>
    </location>
</feature>
<dbReference type="InterPro" id="IPR018392">
    <property type="entry name" value="LysM"/>
</dbReference>
<dbReference type="Proteomes" id="UP000797356">
    <property type="component" value="Chromosome 9"/>
</dbReference>
<evidence type="ECO:0000259" key="2">
    <source>
        <dbReference type="PROSITE" id="PS51782"/>
    </source>
</evidence>
<name>A0A8K0N6R1_COCNU</name>
<feature type="domain" description="LysM" evidence="2">
    <location>
        <begin position="179"/>
        <end position="223"/>
    </location>
</feature>
<dbReference type="SUPFAM" id="SSF54106">
    <property type="entry name" value="LysM domain"/>
    <property type="match status" value="2"/>
</dbReference>
<reference evidence="3" key="1">
    <citation type="journal article" date="2017" name="Gigascience">
        <title>The genome draft of coconut (Cocos nucifera).</title>
        <authorList>
            <person name="Xiao Y."/>
            <person name="Xu P."/>
            <person name="Fan H."/>
            <person name="Baudouin L."/>
            <person name="Xia W."/>
            <person name="Bocs S."/>
            <person name="Xu J."/>
            <person name="Li Q."/>
            <person name="Guo A."/>
            <person name="Zhou L."/>
            <person name="Li J."/>
            <person name="Wu Y."/>
            <person name="Ma Z."/>
            <person name="Armero A."/>
            <person name="Issali A.E."/>
            <person name="Liu N."/>
            <person name="Peng M."/>
            <person name="Yang Y."/>
        </authorList>
    </citation>
    <scope>NUCLEOTIDE SEQUENCE</scope>
    <source>
        <tissue evidence="3">Spear leaf of Hainan Tall coconut</tissue>
    </source>
</reference>
<sequence length="369" mass="38963">MSSVLPLRHLPFVLLLLLLLLAGGSRPAAEAAPFICNATARASCRALLGYVPPNATTYAAVKSLFQVRSLRSLLGDNGLPLSTHSSAAVRANSTIRVRFPCSCSNGTGVSARNNPIYKVKAGDGLDAIARNVFNGFVTYEDIARANKIPDPNKIEVGQKLWIPLPCSCDPVDGAAVVHYAHVVAAGSSVEGIAAEFGTDESTLLRLNGISDPTKLQAGQVLDIPLRACSSSISNKSADHHLLLTDNSYALTAKGCVLCSCSSSTWQLNCQPTPGIISSTCPAAKCGSLYLGNSSSISACESTTCAYTGYTSAPNFTILTNLTTLSVCNNGSAPQSQPSSNSGQRSNRMELFITIHMALLCFRFLWRDNN</sequence>
<dbReference type="CDD" id="cd00118">
    <property type="entry name" value="LysM"/>
    <property type="match status" value="2"/>
</dbReference>
<dbReference type="Gene3D" id="3.10.350.10">
    <property type="entry name" value="LysM domain"/>
    <property type="match status" value="2"/>
</dbReference>
<dbReference type="PANTHER" id="PTHR33734:SF11">
    <property type="entry name" value="LYSM DOMAIN-CONTAINING GPI-ANCHORED PROTEIN 2"/>
    <property type="match status" value="1"/>
</dbReference>
<dbReference type="EMBL" id="CM017880">
    <property type="protein sequence ID" value="KAG1361052.1"/>
    <property type="molecule type" value="Genomic_DNA"/>
</dbReference>
<reference evidence="3" key="2">
    <citation type="submission" date="2019-07" db="EMBL/GenBank/DDBJ databases">
        <authorList>
            <person name="Yang Y."/>
            <person name="Bocs S."/>
            <person name="Baudouin L."/>
        </authorList>
    </citation>
    <scope>NUCLEOTIDE SEQUENCE</scope>
    <source>
        <tissue evidence="3">Spear leaf of Hainan Tall coconut</tissue>
    </source>
</reference>
<keyword evidence="1" id="KW-0732">Signal</keyword>
<evidence type="ECO:0000313" key="3">
    <source>
        <dbReference type="EMBL" id="KAG1361052.1"/>
    </source>
</evidence>
<comment type="caution">
    <text evidence="3">The sequence shown here is derived from an EMBL/GenBank/DDBJ whole genome shotgun (WGS) entry which is preliminary data.</text>
</comment>
<dbReference type="OrthoDB" id="2107166at2759"/>
<dbReference type="PANTHER" id="PTHR33734">
    <property type="entry name" value="LYSM DOMAIN-CONTAINING GPI-ANCHORED PROTEIN 2"/>
    <property type="match status" value="1"/>
</dbReference>
<keyword evidence="4" id="KW-1185">Reference proteome</keyword>
<dbReference type="SMART" id="SM00257">
    <property type="entry name" value="LysM"/>
    <property type="match status" value="2"/>
</dbReference>
<accession>A0A8K0N6R1</accession>
<dbReference type="Pfam" id="PF01476">
    <property type="entry name" value="LysM"/>
    <property type="match status" value="2"/>
</dbReference>
<feature type="domain" description="LysM" evidence="2">
    <location>
        <begin position="115"/>
        <end position="162"/>
    </location>
</feature>
<dbReference type="InterPro" id="IPR036779">
    <property type="entry name" value="LysM_dom_sf"/>
</dbReference>
<evidence type="ECO:0000256" key="1">
    <source>
        <dbReference type="SAM" id="SignalP"/>
    </source>
</evidence>
<gene>
    <name evidence="3" type="ORF">COCNU_09G005150</name>
</gene>
<dbReference type="AlphaFoldDB" id="A0A8K0N6R1"/>